<keyword evidence="1" id="KW-0472">Membrane</keyword>
<dbReference type="PROSITE" id="PS51257">
    <property type="entry name" value="PROKAR_LIPOPROTEIN"/>
    <property type="match status" value="1"/>
</dbReference>
<evidence type="ECO:0000313" key="3">
    <source>
        <dbReference type="Proteomes" id="UP000489600"/>
    </source>
</evidence>
<proteinExistence type="predicted"/>
<dbReference type="Proteomes" id="UP000489600">
    <property type="component" value="Unassembled WGS sequence"/>
</dbReference>
<comment type="caution">
    <text evidence="2">The sequence shown here is derived from an EMBL/GenBank/DDBJ whole genome shotgun (WGS) entry which is preliminary data.</text>
</comment>
<evidence type="ECO:0000313" key="2">
    <source>
        <dbReference type="EMBL" id="VVB14967.1"/>
    </source>
</evidence>
<sequence>MEARHVCQASIVAGSQSCSRISWGKSFRFLRVLSRLRGAQPLVCITTVFSWWSPLLILSQPYRGFVFAISGHSCVLVPFNRSRLSRMGLSRAWTWTVSQFLVSARDVRLPYYVLLIRLVWFVVISLW</sequence>
<gene>
    <name evidence="2" type="ORF">ANE_LOCUS25411</name>
</gene>
<protein>
    <submittedName>
        <fullName evidence="2">Uncharacterized protein</fullName>
    </submittedName>
</protein>
<reference evidence="2" key="1">
    <citation type="submission" date="2019-07" db="EMBL/GenBank/DDBJ databases">
        <authorList>
            <person name="Dittberner H."/>
        </authorList>
    </citation>
    <scope>NUCLEOTIDE SEQUENCE [LARGE SCALE GENOMIC DNA]</scope>
</reference>
<name>A0A565CMY9_9BRAS</name>
<evidence type="ECO:0000256" key="1">
    <source>
        <dbReference type="SAM" id="Phobius"/>
    </source>
</evidence>
<feature type="transmembrane region" description="Helical" evidence="1">
    <location>
        <begin position="109"/>
        <end position="126"/>
    </location>
</feature>
<dbReference type="AlphaFoldDB" id="A0A565CMY9"/>
<dbReference type="EMBL" id="CABITT030000008">
    <property type="protein sequence ID" value="VVB14967.1"/>
    <property type="molecule type" value="Genomic_DNA"/>
</dbReference>
<keyword evidence="1" id="KW-1133">Transmembrane helix</keyword>
<keyword evidence="3" id="KW-1185">Reference proteome</keyword>
<organism evidence="2 3">
    <name type="scientific">Arabis nemorensis</name>
    <dbReference type="NCBI Taxonomy" id="586526"/>
    <lineage>
        <taxon>Eukaryota</taxon>
        <taxon>Viridiplantae</taxon>
        <taxon>Streptophyta</taxon>
        <taxon>Embryophyta</taxon>
        <taxon>Tracheophyta</taxon>
        <taxon>Spermatophyta</taxon>
        <taxon>Magnoliopsida</taxon>
        <taxon>eudicotyledons</taxon>
        <taxon>Gunneridae</taxon>
        <taxon>Pentapetalae</taxon>
        <taxon>rosids</taxon>
        <taxon>malvids</taxon>
        <taxon>Brassicales</taxon>
        <taxon>Brassicaceae</taxon>
        <taxon>Arabideae</taxon>
        <taxon>Arabis</taxon>
    </lineage>
</organism>
<accession>A0A565CMY9</accession>
<keyword evidence="1" id="KW-0812">Transmembrane</keyword>